<evidence type="ECO:0000256" key="1">
    <source>
        <dbReference type="SAM" id="MobiDB-lite"/>
    </source>
</evidence>
<gene>
    <name evidence="3" type="ORF">AAV99_12855</name>
</gene>
<feature type="region of interest" description="Disordered" evidence="1">
    <location>
        <begin position="22"/>
        <end position="45"/>
    </location>
</feature>
<keyword evidence="2" id="KW-0732">Signal</keyword>
<feature type="chain" id="PRO_5002588793" description="Transferrin-binding protein B C-lobe/N-lobe beta barrel domain-containing protein" evidence="2">
    <location>
        <begin position="23"/>
        <end position="316"/>
    </location>
</feature>
<proteinExistence type="predicted"/>
<comment type="caution">
    <text evidence="3">The sequence shown here is derived from an EMBL/GenBank/DDBJ whole genome shotgun (WGS) entry which is preliminary data.</text>
</comment>
<evidence type="ECO:0008006" key="5">
    <source>
        <dbReference type="Google" id="ProtNLM"/>
    </source>
</evidence>
<name>A0A0H0XK18_9SPHN</name>
<keyword evidence="4" id="KW-1185">Reference proteome</keyword>
<dbReference type="OrthoDB" id="7597328at2"/>
<dbReference type="Proteomes" id="UP000053455">
    <property type="component" value="Unassembled WGS sequence"/>
</dbReference>
<dbReference type="RefSeq" id="WP_047094457.1">
    <property type="nucleotide sequence ID" value="NZ_LBHU01000004.1"/>
</dbReference>
<dbReference type="PROSITE" id="PS51257">
    <property type="entry name" value="PROKAR_LIPOPROTEIN"/>
    <property type="match status" value="1"/>
</dbReference>
<evidence type="ECO:0000313" key="4">
    <source>
        <dbReference type="Proteomes" id="UP000053455"/>
    </source>
</evidence>
<dbReference type="AlphaFoldDB" id="A0A0H0XK18"/>
<feature type="signal peptide" evidence="2">
    <location>
        <begin position="1"/>
        <end position="22"/>
    </location>
</feature>
<evidence type="ECO:0000313" key="3">
    <source>
        <dbReference type="EMBL" id="KLI62938.1"/>
    </source>
</evidence>
<reference evidence="3 4" key="1">
    <citation type="submission" date="2015-04" db="EMBL/GenBank/DDBJ databases">
        <title>The draft genome sequence of Erythrobacter marinus HWDM-33.</title>
        <authorList>
            <person name="Zhuang L."/>
            <person name="Liu Y."/>
            <person name="Shao Z."/>
        </authorList>
    </citation>
    <scope>NUCLEOTIDE SEQUENCE [LARGE SCALE GENOMIC DNA]</scope>
    <source>
        <strain evidence="3 4">HWDM-33</strain>
    </source>
</reference>
<protein>
    <recommendedName>
        <fullName evidence="5">Transferrin-binding protein B C-lobe/N-lobe beta barrel domain-containing protein</fullName>
    </recommendedName>
</protein>
<sequence>MLRKIGLLLSVAACGALVTSCGDDETTTPTPTPTDTSTATPTPTPTSVINFSLTTDFSATSFNANYGYAFFTPNGGGTEVFSGGTRLNGTSGISFVASPESATFLFPDLSDTVVFGAGDFVSVSPTQRQYAAGDTALTLFLPFTHVMRVNYEIDNQAFTRDSVDGTLRSQRTAVFFNNVTTTDDLTATLSYTGAVDVTGGDPGVTAAGAVTAPDVTFTVTPGTEDTLTGTINLFETVMGAPTQIASFSISATVSASGVFQGTITDTANDLTGNYVGSLAGANREEILILFAAQDANVAGAADDGDDRVYVGSYIGN</sequence>
<dbReference type="EMBL" id="LBHU01000004">
    <property type="protein sequence ID" value="KLI62938.1"/>
    <property type="molecule type" value="Genomic_DNA"/>
</dbReference>
<dbReference type="PATRIC" id="fig|874156.12.peg.2647"/>
<organism evidence="3 4">
    <name type="scientific">Aurantiacibacter marinus</name>
    <dbReference type="NCBI Taxonomy" id="874156"/>
    <lineage>
        <taxon>Bacteria</taxon>
        <taxon>Pseudomonadati</taxon>
        <taxon>Pseudomonadota</taxon>
        <taxon>Alphaproteobacteria</taxon>
        <taxon>Sphingomonadales</taxon>
        <taxon>Erythrobacteraceae</taxon>
        <taxon>Aurantiacibacter</taxon>
    </lineage>
</organism>
<feature type="compositionally biased region" description="Low complexity" evidence="1">
    <location>
        <begin position="27"/>
        <end position="41"/>
    </location>
</feature>
<evidence type="ECO:0000256" key="2">
    <source>
        <dbReference type="SAM" id="SignalP"/>
    </source>
</evidence>
<accession>A0A0H0XK18</accession>